<evidence type="ECO:0000313" key="9">
    <source>
        <dbReference type="Proteomes" id="UP000694383"/>
    </source>
</evidence>
<feature type="signal peptide" evidence="6">
    <location>
        <begin position="1"/>
        <end position="35"/>
    </location>
</feature>
<dbReference type="Proteomes" id="UP000694383">
    <property type="component" value="Unplaced"/>
</dbReference>
<reference evidence="8" key="1">
    <citation type="submission" date="2025-08" db="UniProtKB">
        <authorList>
            <consortium name="Ensembl"/>
        </authorList>
    </citation>
    <scope>IDENTIFICATION</scope>
</reference>
<dbReference type="AlphaFoldDB" id="A0A8C7XB60"/>
<dbReference type="GeneTree" id="ENSGT00940000166224"/>
<dbReference type="InterPro" id="IPR052110">
    <property type="entry name" value="MCFD2-like"/>
</dbReference>
<name>A0A8C7XB60_9TELE</name>
<reference evidence="8" key="2">
    <citation type="submission" date="2025-09" db="UniProtKB">
        <authorList>
            <consortium name="Ensembl"/>
        </authorList>
    </citation>
    <scope>IDENTIFICATION</scope>
</reference>
<evidence type="ECO:0000256" key="2">
    <source>
        <dbReference type="ARBA" id="ARBA00022729"/>
    </source>
</evidence>
<dbReference type="SUPFAM" id="SSF47473">
    <property type="entry name" value="EF-hand"/>
    <property type="match status" value="1"/>
</dbReference>
<evidence type="ECO:0000256" key="4">
    <source>
        <dbReference type="ARBA" id="ARBA00022837"/>
    </source>
</evidence>
<keyword evidence="3" id="KW-0677">Repeat</keyword>
<dbReference type="GO" id="GO:0005509">
    <property type="term" value="F:calcium ion binding"/>
    <property type="evidence" value="ECO:0007669"/>
    <property type="project" value="InterPro"/>
</dbReference>
<dbReference type="InterPro" id="IPR018247">
    <property type="entry name" value="EF_Hand_1_Ca_BS"/>
</dbReference>
<accession>A0A8C7XB60</accession>
<proteinExistence type="predicted"/>
<sequence>MMWPVCPSGAQMDFHPVRLLQWVLSVFLLLSPGSSAPGQIVEPVESQLPPGTLLNPFGSREEEHRLLQSYIQPILKNHQGGPEITSWEQEVFFLFRLYDFDRSGFLDGLEMMKLLSDYSKHHSGQADASELIVSTVDFLLQTQDLNHDGLLDPSELLSPLTHTQGSQINQMPQTKQEMVVENRQSAIITEEQNAGAVDNKQQEDPREDFHPQEEEIPNQETQADKDIQQIDKHNQQQIEDAPVEAQEGVPVHQGQPEI</sequence>
<feature type="region of interest" description="Disordered" evidence="5">
    <location>
        <begin position="188"/>
        <end position="258"/>
    </location>
</feature>
<dbReference type="PROSITE" id="PS50222">
    <property type="entry name" value="EF_HAND_2"/>
    <property type="match status" value="1"/>
</dbReference>
<evidence type="ECO:0000313" key="8">
    <source>
        <dbReference type="Ensembl" id="ENSOSIP00000009985.1"/>
    </source>
</evidence>
<dbReference type="PROSITE" id="PS00018">
    <property type="entry name" value="EF_HAND_1"/>
    <property type="match status" value="2"/>
</dbReference>
<evidence type="ECO:0000256" key="1">
    <source>
        <dbReference type="ARBA" id="ARBA00022723"/>
    </source>
</evidence>
<organism evidence="8 9">
    <name type="scientific">Oryzias sinensis</name>
    <name type="common">Chinese medaka</name>
    <dbReference type="NCBI Taxonomy" id="183150"/>
    <lineage>
        <taxon>Eukaryota</taxon>
        <taxon>Metazoa</taxon>
        <taxon>Chordata</taxon>
        <taxon>Craniata</taxon>
        <taxon>Vertebrata</taxon>
        <taxon>Euteleostomi</taxon>
        <taxon>Actinopterygii</taxon>
        <taxon>Neopterygii</taxon>
        <taxon>Teleostei</taxon>
        <taxon>Neoteleostei</taxon>
        <taxon>Acanthomorphata</taxon>
        <taxon>Ovalentaria</taxon>
        <taxon>Atherinomorphae</taxon>
        <taxon>Beloniformes</taxon>
        <taxon>Adrianichthyidae</taxon>
        <taxon>Oryziinae</taxon>
        <taxon>Oryzias</taxon>
    </lineage>
</organism>
<dbReference type="Gene3D" id="1.10.238.10">
    <property type="entry name" value="EF-hand"/>
    <property type="match status" value="1"/>
</dbReference>
<keyword evidence="9" id="KW-1185">Reference proteome</keyword>
<evidence type="ECO:0000256" key="6">
    <source>
        <dbReference type="SAM" id="SignalP"/>
    </source>
</evidence>
<evidence type="ECO:0000256" key="3">
    <source>
        <dbReference type="ARBA" id="ARBA00022737"/>
    </source>
</evidence>
<keyword evidence="4" id="KW-0106">Calcium</keyword>
<dbReference type="InterPro" id="IPR011992">
    <property type="entry name" value="EF-hand-dom_pair"/>
</dbReference>
<keyword evidence="2 6" id="KW-0732">Signal</keyword>
<protein>
    <submittedName>
        <fullName evidence="8">Cell growth regulator with EF-hand domain 1</fullName>
    </submittedName>
</protein>
<dbReference type="PANTHER" id="PTHR23104">
    <property type="entry name" value="MULTIPLE COAGULATION FACTOR DEFICIENCY PROTEIN 2 NEURAL STEM CELL DERIVED NEURONAL SURVIVAL PROTEIN"/>
    <property type="match status" value="1"/>
</dbReference>
<feature type="domain" description="EF-hand" evidence="7">
    <location>
        <begin position="86"/>
        <end position="121"/>
    </location>
</feature>
<dbReference type="Ensembl" id="ENSOSIT00000010623.1">
    <property type="protein sequence ID" value="ENSOSIP00000009985.1"/>
    <property type="gene ID" value="ENSOSIG00000006237.1"/>
</dbReference>
<evidence type="ECO:0000259" key="7">
    <source>
        <dbReference type="PROSITE" id="PS50222"/>
    </source>
</evidence>
<feature type="compositionally biased region" description="Basic and acidic residues" evidence="5">
    <location>
        <begin position="200"/>
        <end position="213"/>
    </location>
</feature>
<evidence type="ECO:0000256" key="5">
    <source>
        <dbReference type="SAM" id="MobiDB-lite"/>
    </source>
</evidence>
<feature type="chain" id="PRO_5034983781" evidence="6">
    <location>
        <begin position="36"/>
        <end position="258"/>
    </location>
</feature>
<feature type="compositionally biased region" description="Basic and acidic residues" evidence="5">
    <location>
        <begin position="222"/>
        <end position="234"/>
    </location>
</feature>
<keyword evidence="1" id="KW-0479">Metal-binding</keyword>
<dbReference type="PANTHER" id="PTHR23104:SF15">
    <property type="entry name" value="CELL GROWTH REGULATOR WITH EF HAND DOMAIN PROTEIN 1"/>
    <property type="match status" value="1"/>
</dbReference>
<dbReference type="InterPro" id="IPR002048">
    <property type="entry name" value="EF_hand_dom"/>
</dbReference>